<sequence>MDVSGNSGIIAGSDRENMVGEIHFKVGVGVTWIVNCGFQDPSDEDYTYSRMLFDLRELLDVAFHNIDI</sequence>
<evidence type="ECO:0000313" key="2">
    <source>
        <dbReference type="Proteomes" id="UP001177670"/>
    </source>
</evidence>
<comment type="caution">
    <text evidence="1">The sequence shown here is derived from an EMBL/GenBank/DDBJ whole genome shotgun (WGS) entry which is preliminary data.</text>
</comment>
<dbReference type="EMBL" id="JAHYIQ010000002">
    <property type="protein sequence ID" value="KAK1135152.1"/>
    <property type="molecule type" value="Genomic_DNA"/>
</dbReference>
<dbReference type="Proteomes" id="UP001177670">
    <property type="component" value="Unassembled WGS sequence"/>
</dbReference>
<keyword evidence="2" id="KW-1185">Reference proteome</keyword>
<evidence type="ECO:0000313" key="1">
    <source>
        <dbReference type="EMBL" id="KAK1135152.1"/>
    </source>
</evidence>
<gene>
    <name evidence="1" type="ORF">K0M31_007922</name>
</gene>
<name>A0AA40KW66_9HYME</name>
<proteinExistence type="predicted"/>
<organism evidence="1 2">
    <name type="scientific">Melipona bicolor</name>
    <dbReference type="NCBI Taxonomy" id="60889"/>
    <lineage>
        <taxon>Eukaryota</taxon>
        <taxon>Metazoa</taxon>
        <taxon>Ecdysozoa</taxon>
        <taxon>Arthropoda</taxon>
        <taxon>Hexapoda</taxon>
        <taxon>Insecta</taxon>
        <taxon>Pterygota</taxon>
        <taxon>Neoptera</taxon>
        <taxon>Endopterygota</taxon>
        <taxon>Hymenoptera</taxon>
        <taxon>Apocrita</taxon>
        <taxon>Aculeata</taxon>
        <taxon>Apoidea</taxon>
        <taxon>Anthophila</taxon>
        <taxon>Apidae</taxon>
        <taxon>Melipona</taxon>
    </lineage>
</organism>
<protein>
    <submittedName>
        <fullName evidence="1">Uncharacterized protein</fullName>
    </submittedName>
</protein>
<dbReference type="AlphaFoldDB" id="A0AA40KW66"/>
<accession>A0AA40KW66</accession>
<reference evidence="1" key="1">
    <citation type="submission" date="2021-10" db="EMBL/GenBank/DDBJ databases">
        <title>Melipona bicolor Genome sequencing and assembly.</title>
        <authorList>
            <person name="Araujo N.S."/>
            <person name="Arias M.C."/>
        </authorList>
    </citation>
    <scope>NUCLEOTIDE SEQUENCE</scope>
    <source>
        <strain evidence="1">USP_2M_L1-L4_2017</strain>
        <tissue evidence="1">Whole body</tissue>
    </source>
</reference>